<sequence length="121" mass="13754">MTNSYKESIKIKSLVDEIIAFNHAWKSATILFGSDSPSAQSARDLKSALQIRLLRSYPEQVFLELDSNISQEEEGEDLYSVRLVNPIGNRNNAEHIPVRVAHQLLIKSEIKTLIRRSNFLS</sequence>
<proteinExistence type="predicted"/>
<comment type="caution">
    <text evidence="1">The sequence shown here is derived from an EMBL/GenBank/DDBJ whole genome shotgun (WGS) entry which is preliminary data.</text>
</comment>
<gene>
    <name evidence="1" type="ORF">EWV53_06995</name>
</gene>
<dbReference type="AlphaFoldDB" id="A0A552Q4J6"/>
<evidence type="ECO:0000313" key="1">
    <source>
        <dbReference type="EMBL" id="TRV64156.1"/>
    </source>
</evidence>
<accession>A0A552Q4J6</accession>
<protein>
    <submittedName>
        <fullName evidence="1">Uncharacterized protein</fullName>
    </submittedName>
</protein>
<dbReference type="EMBL" id="SFAC01000081">
    <property type="protein sequence ID" value="TRV64156.1"/>
    <property type="molecule type" value="Genomic_DNA"/>
</dbReference>
<name>A0A552Q4J6_9CHRO</name>
<reference evidence="1 2" key="1">
    <citation type="submission" date="2019-01" db="EMBL/GenBank/DDBJ databases">
        <title>Coherence of Microcystis species and biogeography revealed through population genomics.</title>
        <authorList>
            <person name="Perez-Carrascal O.M."/>
            <person name="Terrat Y."/>
            <person name="Giani A."/>
            <person name="Fortin N."/>
            <person name="Tromas N."/>
            <person name="Shapiro B.J."/>
        </authorList>
    </citation>
    <scope>NUCLEOTIDE SEQUENCE [LARGE SCALE GENOMIC DNA]</scope>
    <source>
        <strain evidence="1">Mp_MB_F_20051200_S9</strain>
    </source>
</reference>
<dbReference type="Proteomes" id="UP000317165">
    <property type="component" value="Unassembled WGS sequence"/>
</dbReference>
<evidence type="ECO:0000313" key="2">
    <source>
        <dbReference type="Proteomes" id="UP000317165"/>
    </source>
</evidence>
<organism evidence="1 2">
    <name type="scientific">Microcystis panniformis Mp_MB_F_20051200_S9</name>
    <dbReference type="NCBI Taxonomy" id="2486223"/>
    <lineage>
        <taxon>Bacteria</taxon>
        <taxon>Bacillati</taxon>
        <taxon>Cyanobacteriota</taxon>
        <taxon>Cyanophyceae</taxon>
        <taxon>Oscillatoriophycideae</taxon>
        <taxon>Chroococcales</taxon>
        <taxon>Microcystaceae</taxon>
        <taxon>Microcystis</taxon>
    </lineage>
</organism>